<dbReference type="GO" id="GO:0046872">
    <property type="term" value="F:metal ion binding"/>
    <property type="evidence" value="ECO:0007669"/>
    <property type="project" value="UniProtKB-KW"/>
</dbReference>
<accession>A0ABD2QHV9</accession>
<dbReference type="Gene3D" id="1.10.1300.10">
    <property type="entry name" value="3'5'-cyclic nucleotide phosphodiesterase, catalytic domain"/>
    <property type="match status" value="1"/>
</dbReference>
<comment type="caution">
    <text evidence="5">The sequence shown here is derived from an EMBL/GenBank/DDBJ whole genome shotgun (WGS) entry which is preliminary data.</text>
</comment>
<protein>
    <submittedName>
        <fullName evidence="5">High affinity cAMP-specific and IBMX-insensitive 3',5'-cyclic phosphodiesterase 8B</fullName>
    </submittedName>
</protein>
<dbReference type="InterPro" id="IPR002073">
    <property type="entry name" value="PDEase_catalytic_dom"/>
</dbReference>
<dbReference type="EMBL" id="JBJKFK010000205">
    <property type="protein sequence ID" value="KAL3318772.1"/>
    <property type="molecule type" value="Genomic_DNA"/>
</dbReference>
<dbReference type="SUPFAM" id="SSF109604">
    <property type="entry name" value="HD-domain/PDEase-like"/>
    <property type="match status" value="1"/>
</dbReference>
<dbReference type="InterPro" id="IPR036971">
    <property type="entry name" value="PDEase_catalytic_dom_sf"/>
</dbReference>
<keyword evidence="6" id="KW-1185">Reference proteome</keyword>
<feature type="region of interest" description="Disordered" evidence="3">
    <location>
        <begin position="96"/>
        <end position="137"/>
    </location>
</feature>
<evidence type="ECO:0000259" key="4">
    <source>
        <dbReference type="PROSITE" id="PS51845"/>
    </source>
</evidence>
<evidence type="ECO:0000313" key="5">
    <source>
        <dbReference type="EMBL" id="KAL3318772.1"/>
    </source>
</evidence>
<name>A0ABD2QHV9_9PLAT</name>
<evidence type="ECO:0000256" key="3">
    <source>
        <dbReference type="SAM" id="MobiDB-lite"/>
    </source>
</evidence>
<gene>
    <name evidence="5" type="primary">PDE8B</name>
    <name evidence="5" type="ORF">Ciccas_002569</name>
</gene>
<feature type="domain" description="PDEase" evidence="4">
    <location>
        <begin position="1"/>
        <end position="252"/>
    </location>
</feature>
<dbReference type="Proteomes" id="UP001626550">
    <property type="component" value="Unassembled WGS sequence"/>
</dbReference>
<evidence type="ECO:0000256" key="1">
    <source>
        <dbReference type="ARBA" id="ARBA00022723"/>
    </source>
</evidence>
<keyword evidence="2" id="KW-0378">Hydrolase</keyword>
<dbReference type="Pfam" id="PF00233">
    <property type="entry name" value="PDEase_I"/>
    <property type="match status" value="1"/>
</dbReference>
<dbReference type="PANTHER" id="PTHR11347">
    <property type="entry name" value="CYCLIC NUCLEOTIDE PHOSPHODIESTERASE"/>
    <property type="match status" value="1"/>
</dbReference>
<evidence type="ECO:0000256" key="2">
    <source>
        <dbReference type="ARBA" id="ARBA00022801"/>
    </source>
</evidence>
<evidence type="ECO:0000313" key="6">
    <source>
        <dbReference type="Proteomes" id="UP001626550"/>
    </source>
</evidence>
<dbReference type="GO" id="GO:0016787">
    <property type="term" value="F:hydrolase activity"/>
    <property type="evidence" value="ECO:0007669"/>
    <property type="project" value="UniProtKB-KW"/>
</dbReference>
<organism evidence="5 6">
    <name type="scientific">Cichlidogyrus casuarinus</name>
    <dbReference type="NCBI Taxonomy" id="1844966"/>
    <lineage>
        <taxon>Eukaryota</taxon>
        <taxon>Metazoa</taxon>
        <taxon>Spiralia</taxon>
        <taxon>Lophotrochozoa</taxon>
        <taxon>Platyhelminthes</taxon>
        <taxon>Monogenea</taxon>
        <taxon>Monopisthocotylea</taxon>
        <taxon>Dactylogyridea</taxon>
        <taxon>Ancyrocephalidae</taxon>
        <taxon>Cichlidogyrus</taxon>
    </lineage>
</organism>
<feature type="compositionally biased region" description="Low complexity" evidence="3">
    <location>
        <begin position="107"/>
        <end position="124"/>
    </location>
</feature>
<sequence>MECLVSGSMASQSVRASADYILSSRAVLESHHAALAFQLSKDEKINIFKNLPSEEFRNLRKQIIDLVLATEMARHFEHLTKFVNNLSKPMMNKLAPEEDEAAPGHASSGRPSKRSSVGSSSSGSTVDDFSPRPTLASLVQESPENRSILKRMLIKCCDVNNPTRPLEICKEWAIRIAEEYFAQTDDEKRLGLPLVMPTFDRQTCNISKSQTSFIDFFLKDMFAAWDFVCDCPEIIANLESNYKYWNELVAKDNQPAAPPKLIAS</sequence>
<reference evidence="5 6" key="1">
    <citation type="submission" date="2024-11" db="EMBL/GenBank/DDBJ databases">
        <title>Adaptive evolution of stress response genes in parasites aligns with host niche diversity.</title>
        <authorList>
            <person name="Hahn C."/>
            <person name="Resl P."/>
        </authorList>
    </citation>
    <scope>NUCLEOTIDE SEQUENCE [LARGE SCALE GENOMIC DNA]</scope>
    <source>
        <strain evidence="5">EGGRZ-B1_66</strain>
        <tissue evidence="5">Body</tissue>
    </source>
</reference>
<dbReference type="PROSITE" id="PS51845">
    <property type="entry name" value="PDEASE_I_2"/>
    <property type="match status" value="1"/>
</dbReference>
<keyword evidence="1" id="KW-0479">Metal-binding</keyword>
<proteinExistence type="predicted"/>
<dbReference type="AlphaFoldDB" id="A0ABD2QHV9"/>